<dbReference type="EMBL" id="MN739433">
    <property type="protein sequence ID" value="QHT04534.1"/>
    <property type="molecule type" value="Genomic_DNA"/>
</dbReference>
<proteinExistence type="predicted"/>
<organism evidence="1">
    <name type="scientific">viral metagenome</name>
    <dbReference type="NCBI Taxonomy" id="1070528"/>
    <lineage>
        <taxon>unclassified sequences</taxon>
        <taxon>metagenomes</taxon>
        <taxon>organismal metagenomes</taxon>
    </lineage>
</organism>
<name>A0A6C0CLK5_9ZZZZ</name>
<dbReference type="AlphaFoldDB" id="A0A6C0CLK5"/>
<protein>
    <submittedName>
        <fullName evidence="1">Uncharacterized protein</fullName>
    </submittedName>
</protein>
<reference evidence="1" key="1">
    <citation type="journal article" date="2020" name="Nature">
        <title>Giant virus diversity and host interactions through global metagenomics.</title>
        <authorList>
            <person name="Schulz F."/>
            <person name="Roux S."/>
            <person name="Paez-Espino D."/>
            <person name="Jungbluth S."/>
            <person name="Walsh D.A."/>
            <person name="Denef V.J."/>
            <person name="McMahon K.D."/>
            <person name="Konstantinidis K.T."/>
            <person name="Eloe-Fadrosh E.A."/>
            <person name="Kyrpides N.C."/>
            <person name="Woyke T."/>
        </authorList>
    </citation>
    <scope>NUCLEOTIDE SEQUENCE</scope>
    <source>
        <strain evidence="1">GVMAG-M-3300021185-45</strain>
    </source>
</reference>
<accession>A0A6C0CLK5</accession>
<sequence>MGRTQEYTAEELRLRVNEVKRNYQKKRYATDPEFREKRKEHTQKSYQKRKMLLEEERTKFAELQKKMDEMLKNVKETSA</sequence>
<evidence type="ECO:0000313" key="1">
    <source>
        <dbReference type="EMBL" id="QHT04534.1"/>
    </source>
</evidence>